<dbReference type="InterPro" id="IPR036691">
    <property type="entry name" value="Endo/exonu/phosph_ase_sf"/>
</dbReference>
<dbReference type="Gene3D" id="3.60.10.10">
    <property type="entry name" value="Endonuclease/exonuclease/phosphatase"/>
    <property type="match status" value="1"/>
</dbReference>
<dbReference type="CDD" id="cd06222">
    <property type="entry name" value="RNase_H_like"/>
    <property type="match status" value="1"/>
</dbReference>
<comment type="caution">
    <text evidence="2">The sequence shown here is derived from an EMBL/GenBank/DDBJ whole genome shotgun (WGS) entry which is preliminary data.</text>
</comment>
<evidence type="ECO:0000313" key="2">
    <source>
        <dbReference type="EMBL" id="KAK3211629.1"/>
    </source>
</evidence>
<dbReference type="PANTHER" id="PTHR33116:SF86">
    <property type="entry name" value="REVERSE TRANSCRIPTASE DOMAIN-CONTAINING PROTEIN"/>
    <property type="match status" value="1"/>
</dbReference>
<evidence type="ECO:0000313" key="3">
    <source>
        <dbReference type="Proteomes" id="UP001281410"/>
    </source>
</evidence>
<dbReference type="InterPro" id="IPR002156">
    <property type="entry name" value="RNaseH_domain"/>
</dbReference>
<dbReference type="InterPro" id="IPR005135">
    <property type="entry name" value="Endo/exonuclease/phosphatase"/>
</dbReference>
<dbReference type="InterPro" id="IPR036397">
    <property type="entry name" value="RNaseH_sf"/>
</dbReference>
<dbReference type="SUPFAM" id="SSF56219">
    <property type="entry name" value="DNase I-like"/>
    <property type="match status" value="1"/>
</dbReference>
<organism evidence="2 3">
    <name type="scientific">Dipteronia sinensis</name>
    <dbReference type="NCBI Taxonomy" id="43782"/>
    <lineage>
        <taxon>Eukaryota</taxon>
        <taxon>Viridiplantae</taxon>
        <taxon>Streptophyta</taxon>
        <taxon>Embryophyta</taxon>
        <taxon>Tracheophyta</taxon>
        <taxon>Spermatophyta</taxon>
        <taxon>Magnoliopsida</taxon>
        <taxon>eudicotyledons</taxon>
        <taxon>Gunneridae</taxon>
        <taxon>Pentapetalae</taxon>
        <taxon>rosids</taxon>
        <taxon>malvids</taxon>
        <taxon>Sapindales</taxon>
        <taxon>Sapindaceae</taxon>
        <taxon>Hippocastanoideae</taxon>
        <taxon>Acereae</taxon>
        <taxon>Dipteronia</taxon>
    </lineage>
</organism>
<dbReference type="GO" id="GO:0004523">
    <property type="term" value="F:RNA-DNA hybrid ribonuclease activity"/>
    <property type="evidence" value="ECO:0007669"/>
    <property type="project" value="InterPro"/>
</dbReference>
<reference evidence="2" key="1">
    <citation type="journal article" date="2023" name="Plant J.">
        <title>Genome sequences and population genomics provide insights into the demographic history, inbreeding, and mutation load of two 'living fossil' tree species of Dipteronia.</title>
        <authorList>
            <person name="Feng Y."/>
            <person name="Comes H.P."/>
            <person name="Chen J."/>
            <person name="Zhu S."/>
            <person name="Lu R."/>
            <person name="Zhang X."/>
            <person name="Li P."/>
            <person name="Qiu J."/>
            <person name="Olsen K.M."/>
            <person name="Qiu Y."/>
        </authorList>
    </citation>
    <scope>NUCLEOTIDE SEQUENCE</scope>
    <source>
        <strain evidence="2">NBL</strain>
    </source>
</reference>
<dbReference type="InterPro" id="IPR026960">
    <property type="entry name" value="RVT-Znf"/>
</dbReference>
<dbReference type="InterPro" id="IPR000477">
    <property type="entry name" value="RT_dom"/>
</dbReference>
<dbReference type="InterPro" id="IPR044730">
    <property type="entry name" value="RNase_H-like_dom_plant"/>
</dbReference>
<dbReference type="SUPFAM" id="SSF56672">
    <property type="entry name" value="DNA/RNA polymerases"/>
    <property type="match status" value="1"/>
</dbReference>
<dbReference type="CDD" id="cd01650">
    <property type="entry name" value="RT_nLTR_like"/>
    <property type="match status" value="1"/>
</dbReference>
<feature type="domain" description="Reverse transcriptase" evidence="1">
    <location>
        <begin position="483"/>
        <end position="729"/>
    </location>
</feature>
<dbReference type="Pfam" id="PF00078">
    <property type="entry name" value="RVT_1"/>
    <property type="match status" value="1"/>
</dbReference>
<dbReference type="Proteomes" id="UP001281410">
    <property type="component" value="Unassembled WGS sequence"/>
</dbReference>
<dbReference type="EMBL" id="JANJYJ010000005">
    <property type="protein sequence ID" value="KAK3211629.1"/>
    <property type="molecule type" value="Genomic_DNA"/>
</dbReference>
<accession>A0AAE0AD09</accession>
<evidence type="ECO:0000259" key="1">
    <source>
        <dbReference type="PROSITE" id="PS50878"/>
    </source>
</evidence>
<dbReference type="Gene3D" id="3.30.420.10">
    <property type="entry name" value="Ribonuclease H-like superfamily/Ribonuclease H"/>
    <property type="match status" value="1"/>
</dbReference>
<protein>
    <recommendedName>
        <fullName evidence="1">Reverse transcriptase domain-containing protein</fullName>
    </recommendedName>
</protein>
<sequence>MVAQPSLQSLQEKDTVVQEYRGEVLPLKGNNTGVLGEEGCIRGVGDSANGEKSQVLLVELGLEAELGQGMEGVAFPSMNPTGIQHLEEGHVVEHIVLGNKNVRKWKRQARGKSNYHRLGIKELVAVCPGVRKNSRKSSVLSRSISPKNNGSLTVSLGRAKGTNGGFGLPNNRGKGPSGSMIGLYWNVRGLGNQRTVSALKRVVRKYSPSLVFQFETKLNSRSANKIRDYLGFTGGLAVDSDGKSGCLLLIWCEEWEVSILSYSKGHIDARMILKSGFQWIFSGFYGNPNSNLRANSWELLRRLRLVDNLPWVCGGDFNELLSLTEKGDRSPSQSVLELKHKLNWCATRLLQWSSERFGSFQRLVTDKQKLFESLYARSGERARAYWLAGGDRNSKYFHARASARRKKNAIASLMNEEGNCYYKEEEMSKLICQYFSNIFQSSKPSESSLHSATYPIAARLDGDMCNDLAKAFLAEEVKMVVLKVLNGEGSICDFNNTNVVLIPKIKNAQTLKDFRPISLCSVMYKIVTKVLANRLKVILPVIISPSQSAFVPGRQIFDNVLASFEILHSINKRKQGSKGLMALKLDMSKAYDRVEWDLLSAIMVKMNFPSTWIKLISDCISSSKLSFVFNGRVVGSVVPSRVSYKVALCHRTSSFYVLSILFSKASVESGLRFKELLEIYEKGLGQQVNLDKSSISFSPNVPAIVRFNIHNIFGIGNSRCHDKYLGLPTLVGRNKRKMFNEIKERVWKRVRGWKGSMFSFGGKEVLIKAVAQAIPTYMMSIFQLPLGLCHDLSSMMSKFWWGSKEGRRKISWIKWDRLCLPKVHGGLGFKNLSVFNQSLVAKALSRLGGCFRSSQVWGRALLVKGLRWKVGDGSSIQAFVDLWLPRPMSFKPITLGTDVHLKVAEFINKENHCLDICKLDRTFLPLDKAVILSIPVSFGGGKDVLAWHFDKKGSFLVKSGYHVGISDLVKESSSDLGSNYRWWNALWNLNIPPKSKIFIWRAYFDTLPSFLNLWKMKVVGVFTCIRCGAALEFVAHSLFWCNEAKKVWDISRFGSLVGSFKNLSVPNILRGVFASISREAFADFCLILWSLWENRNSAIHNGSYRAAADLLDWSSSLLVEFQGTKKAFLSTERLPLHSRPPNWLPPLFGLLKLNSDAAVRAGCDEIGLGAVIRDAYGRVVAAVSKSVASTVTAELAKLLALREGLLLAKSFNLIISVAEVDATNVASMLNSDIPSLCDVFFLITDIKGLCKVVGDCRCQAISRLGNSLAHHLAALAFSSFQRQVWENVDPMCIMSVSFMNTVCFKKK</sequence>
<dbReference type="Pfam" id="PF13966">
    <property type="entry name" value="zf-RVT"/>
    <property type="match status" value="1"/>
</dbReference>
<dbReference type="PROSITE" id="PS50878">
    <property type="entry name" value="RT_POL"/>
    <property type="match status" value="1"/>
</dbReference>
<name>A0AAE0AD09_9ROSI</name>
<proteinExistence type="predicted"/>
<keyword evidence="3" id="KW-1185">Reference proteome</keyword>
<dbReference type="InterPro" id="IPR043502">
    <property type="entry name" value="DNA/RNA_pol_sf"/>
</dbReference>
<dbReference type="Pfam" id="PF13456">
    <property type="entry name" value="RVT_3"/>
    <property type="match status" value="1"/>
</dbReference>
<dbReference type="PANTHER" id="PTHR33116">
    <property type="entry name" value="REVERSE TRANSCRIPTASE ZINC-BINDING DOMAIN-CONTAINING PROTEIN-RELATED-RELATED"/>
    <property type="match status" value="1"/>
</dbReference>
<dbReference type="GO" id="GO:0003676">
    <property type="term" value="F:nucleic acid binding"/>
    <property type="evidence" value="ECO:0007669"/>
    <property type="project" value="InterPro"/>
</dbReference>
<gene>
    <name evidence="2" type="ORF">Dsin_016335</name>
</gene>
<dbReference type="Pfam" id="PF03372">
    <property type="entry name" value="Exo_endo_phos"/>
    <property type="match status" value="1"/>
</dbReference>